<proteinExistence type="predicted"/>
<keyword evidence="2" id="KW-1185">Reference proteome</keyword>
<sequence>MKLTAAEGHHLQPYFPNPVSQSQAQYFFSILPIEWSVSSDIPPVLRLKSLFELVDRNLREQGACSALTNCGFASGYREILDTVLLDDDGDWVERFRLLVMPPIDRPGIAELYKCRTHLATGISNQKQPGNFGN</sequence>
<dbReference type="Proteomes" id="UP000634136">
    <property type="component" value="Unassembled WGS sequence"/>
</dbReference>
<protein>
    <submittedName>
        <fullName evidence="1">Uncharacterized protein</fullName>
    </submittedName>
</protein>
<name>A0A835CGD7_9FABA</name>
<accession>A0A835CGD7</accession>
<gene>
    <name evidence="1" type="ORF">G2W53_006294</name>
</gene>
<dbReference type="AlphaFoldDB" id="A0A835CGD7"/>
<comment type="caution">
    <text evidence="1">The sequence shown here is derived from an EMBL/GenBank/DDBJ whole genome shotgun (WGS) entry which is preliminary data.</text>
</comment>
<reference evidence="1" key="1">
    <citation type="submission" date="2020-09" db="EMBL/GenBank/DDBJ databases">
        <title>Genome-Enabled Discovery of Anthraquinone Biosynthesis in Senna tora.</title>
        <authorList>
            <person name="Kang S.-H."/>
            <person name="Pandey R.P."/>
            <person name="Lee C.-M."/>
            <person name="Sim J.-S."/>
            <person name="Jeong J.-T."/>
            <person name="Choi B.-S."/>
            <person name="Jung M."/>
            <person name="Ginzburg D."/>
            <person name="Zhao K."/>
            <person name="Won S.Y."/>
            <person name="Oh T.-J."/>
            <person name="Yu Y."/>
            <person name="Kim N.-H."/>
            <person name="Lee O.R."/>
            <person name="Lee T.-H."/>
            <person name="Bashyal P."/>
            <person name="Kim T.-S."/>
            <person name="Lee W.-H."/>
            <person name="Kawkins C."/>
            <person name="Kim C.-K."/>
            <person name="Kim J.S."/>
            <person name="Ahn B.O."/>
            <person name="Rhee S.Y."/>
            <person name="Sohng J.K."/>
        </authorList>
    </citation>
    <scope>NUCLEOTIDE SEQUENCE</scope>
    <source>
        <tissue evidence="1">Leaf</tissue>
    </source>
</reference>
<dbReference type="EMBL" id="JAAIUW010000003">
    <property type="protein sequence ID" value="KAF7837812.1"/>
    <property type="molecule type" value="Genomic_DNA"/>
</dbReference>
<evidence type="ECO:0000313" key="2">
    <source>
        <dbReference type="Proteomes" id="UP000634136"/>
    </source>
</evidence>
<evidence type="ECO:0000313" key="1">
    <source>
        <dbReference type="EMBL" id="KAF7837812.1"/>
    </source>
</evidence>
<organism evidence="1 2">
    <name type="scientific">Senna tora</name>
    <dbReference type="NCBI Taxonomy" id="362788"/>
    <lineage>
        <taxon>Eukaryota</taxon>
        <taxon>Viridiplantae</taxon>
        <taxon>Streptophyta</taxon>
        <taxon>Embryophyta</taxon>
        <taxon>Tracheophyta</taxon>
        <taxon>Spermatophyta</taxon>
        <taxon>Magnoliopsida</taxon>
        <taxon>eudicotyledons</taxon>
        <taxon>Gunneridae</taxon>
        <taxon>Pentapetalae</taxon>
        <taxon>rosids</taxon>
        <taxon>fabids</taxon>
        <taxon>Fabales</taxon>
        <taxon>Fabaceae</taxon>
        <taxon>Caesalpinioideae</taxon>
        <taxon>Cassia clade</taxon>
        <taxon>Senna</taxon>
    </lineage>
</organism>